<evidence type="ECO:0000313" key="2">
    <source>
        <dbReference type="Proteomes" id="UP000199544"/>
    </source>
</evidence>
<protein>
    <submittedName>
        <fullName evidence="1">Uncharacterized protein</fullName>
    </submittedName>
</protein>
<dbReference type="RefSeq" id="WP_090236118.1">
    <property type="nucleotide sequence ID" value="NZ_FNHW01000001.1"/>
</dbReference>
<organism evidence="1 2">
    <name type="scientific">Fictibacillus solisalsi</name>
    <dbReference type="NCBI Taxonomy" id="459525"/>
    <lineage>
        <taxon>Bacteria</taxon>
        <taxon>Bacillati</taxon>
        <taxon>Bacillota</taxon>
        <taxon>Bacilli</taxon>
        <taxon>Bacillales</taxon>
        <taxon>Fictibacillaceae</taxon>
        <taxon>Fictibacillus</taxon>
    </lineage>
</organism>
<accession>A0A1G9YF09</accession>
<dbReference type="AlphaFoldDB" id="A0A1G9YF09"/>
<dbReference type="STRING" id="459525.SAMN04488137_3360"/>
<reference evidence="2" key="1">
    <citation type="submission" date="2016-10" db="EMBL/GenBank/DDBJ databases">
        <authorList>
            <person name="Varghese N."/>
            <person name="Submissions S."/>
        </authorList>
    </citation>
    <scope>NUCLEOTIDE SEQUENCE [LARGE SCALE GENOMIC DNA]</scope>
    <source>
        <strain evidence="2">CGMCC 1.6854</strain>
    </source>
</reference>
<dbReference type="Proteomes" id="UP000199544">
    <property type="component" value="Unassembled WGS sequence"/>
</dbReference>
<name>A0A1G9YF09_9BACL</name>
<dbReference type="OrthoDB" id="2973157at2"/>
<evidence type="ECO:0000313" key="1">
    <source>
        <dbReference type="EMBL" id="SDN07105.1"/>
    </source>
</evidence>
<sequence>MKRGLLFLLMTFIIVTGLFTGLKINQLLFETYEDNETSPLGVTVNEENPKQLGREAKNQLKLDIEEEFRSSMFYTFGDLNRYHSVLDTQAVLGKKETFFIIRSKNEAYNQQVERFFTVSLDHFNKEADPVRRVHQIWLVDKDFTILKKQRVY</sequence>
<keyword evidence="2" id="KW-1185">Reference proteome</keyword>
<dbReference type="EMBL" id="FNHW01000001">
    <property type="protein sequence ID" value="SDN07105.1"/>
    <property type="molecule type" value="Genomic_DNA"/>
</dbReference>
<gene>
    <name evidence="1" type="ORF">SAMN04488137_3360</name>
</gene>
<proteinExistence type="predicted"/>